<dbReference type="InterPro" id="IPR039976">
    <property type="entry name" value="WIT1/WIT2"/>
</dbReference>
<feature type="domain" description="WIT1/2 N-terminal helical bundle" evidence="3">
    <location>
        <begin position="35"/>
        <end position="173"/>
    </location>
</feature>
<name>A0AA87ZZQ0_FICCA</name>
<feature type="compositionally biased region" description="Acidic residues" evidence="2">
    <location>
        <begin position="1"/>
        <end position="13"/>
    </location>
</feature>
<organism evidence="4 5">
    <name type="scientific">Ficus carica</name>
    <name type="common">Common fig</name>
    <dbReference type="NCBI Taxonomy" id="3494"/>
    <lineage>
        <taxon>Eukaryota</taxon>
        <taxon>Viridiplantae</taxon>
        <taxon>Streptophyta</taxon>
        <taxon>Embryophyta</taxon>
        <taxon>Tracheophyta</taxon>
        <taxon>Spermatophyta</taxon>
        <taxon>Magnoliopsida</taxon>
        <taxon>eudicotyledons</taxon>
        <taxon>Gunneridae</taxon>
        <taxon>Pentapetalae</taxon>
        <taxon>rosids</taxon>
        <taxon>fabids</taxon>
        <taxon>Rosales</taxon>
        <taxon>Moraceae</taxon>
        <taxon>Ficeae</taxon>
        <taxon>Ficus</taxon>
    </lineage>
</organism>
<feature type="coiled-coil region" evidence="1">
    <location>
        <begin position="135"/>
        <end position="169"/>
    </location>
</feature>
<feature type="compositionally biased region" description="Low complexity" evidence="2">
    <location>
        <begin position="570"/>
        <end position="586"/>
    </location>
</feature>
<feature type="coiled-coil region" evidence="1">
    <location>
        <begin position="293"/>
        <end position="522"/>
    </location>
</feature>
<dbReference type="AlphaFoldDB" id="A0AA87ZZQ0"/>
<dbReference type="EMBL" id="BTGU01000013">
    <property type="protein sequence ID" value="GMN42090.1"/>
    <property type="molecule type" value="Genomic_DNA"/>
</dbReference>
<comment type="caution">
    <text evidence="4">The sequence shown here is derived from an EMBL/GenBank/DDBJ whole genome shotgun (WGS) entry which is preliminary data.</text>
</comment>
<sequence>MEDPIADIDIEGPDPDRKDIEEESSAKDKETLELERCMEVLTKVDLDLAYSSEKLVNVHGLSMHLSTQENELEAMVMRKNYVSPEFVEKTLVFDLLSGVLDSEVRELDSFMVSLQAEIVDAHQNVSSCRHLTEPYTMMEEKLHDSEESLKQTQHQISELKIQSAKLQRTVLAFAHDNWKGDIDESSQGGVLLNTNGKLHMQMAGQRHILKMLEKSLARELDLEKRLAESRKSEEELRRKLHYTEQGAFHMEETAQVVWGRFLEADNSFVVLKGISHEQLGKLQLVQFNLNSSVKRESELRLKYQDCLEELEEKDAVLDKLKSGTADNSAYEAELSALREKVKVLEGKLKESENQLKNANTTDQSSQIKLRELEDIVESMKESIDLADTRAESAELKVAELTGTNVELTEELNFLKGSATNTEKKVGTLEKLLRDAEIQLQHAKVSSEASQEQQNMLYSAIWDMETLIEDLKSKVAKAENKSETAEEHCIILSETNEELTKEISTLRDRMEYLEASLDLAKNAKFESANQINVRTKFIMDMVLQLATERERIQKQNRLDEVETSSEEESSSENGASDSVSVDNNSDGKVSKLQDSRVASARCLNFNEFEVISSAQLFYAK</sequence>
<evidence type="ECO:0000256" key="1">
    <source>
        <dbReference type="SAM" id="Coils"/>
    </source>
</evidence>
<feature type="compositionally biased region" description="Acidic residues" evidence="2">
    <location>
        <begin position="560"/>
        <end position="569"/>
    </location>
</feature>
<evidence type="ECO:0000313" key="4">
    <source>
        <dbReference type="EMBL" id="GMN42090.1"/>
    </source>
</evidence>
<dbReference type="SUPFAM" id="SSF57997">
    <property type="entry name" value="Tropomyosin"/>
    <property type="match status" value="1"/>
</dbReference>
<evidence type="ECO:0000256" key="2">
    <source>
        <dbReference type="SAM" id="MobiDB-lite"/>
    </source>
</evidence>
<dbReference type="Gene3D" id="1.20.5.170">
    <property type="match status" value="1"/>
</dbReference>
<evidence type="ECO:0000313" key="5">
    <source>
        <dbReference type="Proteomes" id="UP001187192"/>
    </source>
</evidence>
<feature type="compositionally biased region" description="Basic and acidic residues" evidence="2">
    <location>
        <begin position="14"/>
        <end position="27"/>
    </location>
</feature>
<dbReference type="PANTHER" id="PTHR35705:SF2">
    <property type="entry name" value="WPP DOMAIN-INTERACTING TAIL-ANCHORED PROTEIN 2"/>
    <property type="match status" value="1"/>
</dbReference>
<keyword evidence="5" id="KW-1185">Reference proteome</keyword>
<keyword evidence="1" id="KW-0175">Coiled coil</keyword>
<accession>A0AA87ZZQ0</accession>
<dbReference type="InterPro" id="IPR058610">
    <property type="entry name" value="WIT1_2_N"/>
</dbReference>
<dbReference type="Proteomes" id="UP001187192">
    <property type="component" value="Unassembled WGS sequence"/>
</dbReference>
<protein>
    <recommendedName>
        <fullName evidence="3">WIT1/2 N-terminal helical bundle domain-containing protein</fullName>
    </recommendedName>
</protein>
<reference evidence="4" key="1">
    <citation type="submission" date="2023-07" db="EMBL/GenBank/DDBJ databases">
        <title>draft genome sequence of fig (Ficus carica).</title>
        <authorList>
            <person name="Takahashi T."/>
            <person name="Nishimura K."/>
        </authorList>
    </citation>
    <scope>NUCLEOTIDE SEQUENCE</scope>
</reference>
<feature type="region of interest" description="Disordered" evidence="2">
    <location>
        <begin position="553"/>
        <end position="589"/>
    </location>
</feature>
<evidence type="ECO:0000259" key="3">
    <source>
        <dbReference type="Pfam" id="PF26581"/>
    </source>
</evidence>
<dbReference type="Pfam" id="PF26581">
    <property type="entry name" value="WIT1_2_N"/>
    <property type="match status" value="1"/>
</dbReference>
<gene>
    <name evidence="4" type="ORF">TIFTF001_011297</name>
</gene>
<dbReference type="PANTHER" id="PTHR35705">
    <property type="entry name" value="WPP DOMAIN-INTERACTING TAIL-ANCHORED PROTEIN 1"/>
    <property type="match status" value="1"/>
</dbReference>
<feature type="region of interest" description="Disordered" evidence="2">
    <location>
        <begin position="1"/>
        <end position="27"/>
    </location>
</feature>
<proteinExistence type="predicted"/>